<dbReference type="InterPro" id="IPR051225">
    <property type="entry name" value="NAD(P)_epim/dehydratase"/>
</dbReference>
<dbReference type="PANTHER" id="PTHR42687:SF1">
    <property type="entry name" value="L-THREONINE 3-DEHYDROGENASE, MITOCHONDRIAL"/>
    <property type="match status" value="1"/>
</dbReference>
<dbReference type="InterPro" id="IPR001509">
    <property type="entry name" value="Epimerase_deHydtase"/>
</dbReference>
<comment type="similarity">
    <text evidence="1">Belongs to the NAD(P)-dependent epimerase/dehydratase family.</text>
</comment>
<reference evidence="3" key="1">
    <citation type="submission" date="2018-05" db="EMBL/GenBank/DDBJ databases">
        <authorList>
            <person name="Lanie J.A."/>
            <person name="Ng W.-L."/>
            <person name="Kazmierczak K.M."/>
            <person name="Andrzejewski T.M."/>
            <person name="Davidsen T.M."/>
            <person name="Wayne K.J."/>
            <person name="Tettelin H."/>
            <person name="Glass J.I."/>
            <person name="Rusch D."/>
            <person name="Podicherti R."/>
            <person name="Tsui H.-C.T."/>
            <person name="Winkler M.E."/>
        </authorList>
    </citation>
    <scope>NUCLEOTIDE SEQUENCE</scope>
</reference>
<dbReference type="PANTHER" id="PTHR42687">
    <property type="entry name" value="L-THREONINE 3-DEHYDROGENASE"/>
    <property type="match status" value="1"/>
</dbReference>
<protein>
    <recommendedName>
        <fullName evidence="2">NAD-dependent epimerase/dehydratase domain-containing protein</fullName>
    </recommendedName>
</protein>
<feature type="domain" description="NAD-dependent epimerase/dehydratase" evidence="2">
    <location>
        <begin position="4"/>
        <end position="230"/>
    </location>
</feature>
<name>A0A381N481_9ZZZZ</name>
<dbReference type="Pfam" id="PF01370">
    <property type="entry name" value="Epimerase"/>
    <property type="match status" value="1"/>
</dbReference>
<dbReference type="SUPFAM" id="SSF51735">
    <property type="entry name" value="NAD(P)-binding Rossmann-fold domains"/>
    <property type="match status" value="1"/>
</dbReference>
<dbReference type="EMBL" id="UINC01000111">
    <property type="protein sequence ID" value="SUZ49325.1"/>
    <property type="molecule type" value="Genomic_DNA"/>
</dbReference>
<evidence type="ECO:0000256" key="1">
    <source>
        <dbReference type="ARBA" id="ARBA00007637"/>
    </source>
</evidence>
<organism evidence="3">
    <name type="scientific">marine metagenome</name>
    <dbReference type="NCBI Taxonomy" id="408172"/>
    <lineage>
        <taxon>unclassified sequences</taxon>
        <taxon>metagenomes</taxon>
        <taxon>ecological metagenomes</taxon>
    </lineage>
</organism>
<dbReference type="GO" id="GO:0006567">
    <property type="term" value="P:L-threonine catabolic process"/>
    <property type="evidence" value="ECO:0007669"/>
    <property type="project" value="TreeGrafter"/>
</dbReference>
<dbReference type="InterPro" id="IPR036291">
    <property type="entry name" value="NAD(P)-bd_dom_sf"/>
</dbReference>
<dbReference type="Gene3D" id="3.40.50.720">
    <property type="entry name" value="NAD(P)-binding Rossmann-like Domain"/>
    <property type="match status" value="1"/>
</dbReference>
<dbReference type="AlphaFoldDB" id="A0A381N481"/>
<proteinExistence type="inferred from homology"/>
<evidence type="ECO:0000313" key="3">
    <source>
        <dbReference type="EMBL" id="SUZ49325.1"/>
    </source>
</evidence>
<sequence>MSTLITGGTGFIGAEIARMLVDSDEEVHVAHRSGNLGRLEGVADRVQLHQFDLSVPGSASSLLSEVAPKRLFHFGAILTAPGEDDPQALLRANAAGFIEIIEAARLAGTTQMIFASSIGTYGRDIGGGVIDDLTLQRPRSVYGVTKVLGENLGAYYRQKYGLDFRGLRYPSIVGPGVTTWSVAQYTSWMIEKPALGEPFDVWVPPEAVVAILHYHDAARAAIELSDAPADAISSINYLVDGVQPTPTAGELAEVVRSRIPDAEINFSPRKDAVAGSIRIDDSAARREWGWRPNFDTEGMVDAVIAEVSQT</sequence>
<dbReference type="GO" id="GO:0008743">
    <property type="term" value="F:L-threonine 3-dehydrogenase activity"/>
    <property type="evidence" value="ECO:0007669"/>
    <property type="project" value="TreeGrafter"/>
</dbReference>
<gene>
    <name evidence="3" type="ORF">METZ01_LOCUS2179</name>
</gene>
<accession>A0A381N481</accession>
<evidence type="ECO:0000259" key="2">
    <source>
        <dbReference type="Pfam" id="PF01370"/>
    </source>
</evidence>